<accession>A0A194SFZ4</accession>
<keyword evidence="1" id="KW-0808">Transferase</keyword>
<organism evidence="8 9">
    <name type="scientific">Rhodotorula graminis (strain WP1)</name>
    <dbReference type="NCBI Taxonomy" id="578459"/>
    <lineage>
        <taxon>Eukaryota</taxon>
        <taxon>Fungi</taxon>
        <taxon>Dikarya</taxon>
        <taxon>Basidiomycota</taxon>
        <taxon>Pucciniomycotina</taxon>
        <taxon>Microbotryomycetes</taxon>
        <taxon>Sporidiobolales</taxon>
        <taxon>Sporidiobolaceae</taxon>
        <taxon>Rhodotorula</taxon>
    </lineage>
</organism>
<dbReference type="PANTHER" id="PTHR23063:SF60">
    <property type="entry name" value="LYSOPHOSPHATIDIC ACID:OLEOYL-COA ACYLTRANSFERASE 1"/>
    <property type="match status" value="1"/>
</dbReference>
<evidence type="ECO:0000256" key="4">
    <source>
        <dbReference type="ARBA" id="ARBA00023098"/>
    </source>
</evidence>
<dbReference type="Proteomes" id="UP000053890">
    <property type="component" value="Unassembled WGS sequence"/>
</dbReference>
<keyword evidence="3 7" id="KW-1133">Transmembrane helix</keyword>
<evidence type="ECO:0000313" key="8">
    <source>
        <dbReference type="EMBL" id="KPV78551.1"/>
    </source>
</evidence>
<gene>
    <name evidence="8" type="ORF">RHOBADRAFT_51006</name>
</gene>
<keyword evidence="5 7" id="KW-0472">Membrane</keyword>
<evidence type="ECO:0008006" key="10">
    <source>
        <dbReference type="Google" id="ProtNLM"/>
    </source>
</evidence>
<evidence type="ECO:0000256" key="5">
    <source>
        <dbReference type="ARBA" id="ARBA00023136"/>
    </source>
</evidence>
<dbReference type="GeneID" id="28976052"/>
<dbReference type="RefSeq" id="XP_018274600.1">
    <property type="nucleotide sequence ID" value="XM_018415604.1"/>
</dbReference>
<proteinExistence type="predicted"/>
<dbReference type="EMBL" id="KQ474073">
    <property type="protein sequence ID" value="KPV78551.1"/>
    <property type="molecule type" value="Genomic_DNA"/>
</dbReference>
<feature type="transmembrane region" description="Helical" evidence="7">
    <location>
        <begin position="79"/>
        <end position="101"/>
    </location>
</feature>
<protein>
    <recommendedName>
        <fullName evidence="10">Phospholipid/glycerol acyltransferase domain-containing protein</fullName>
    </recommendedName>
</protein>
<keyword evidence="9" id="KW-1185">Reference proteome</keyword>
<dbReference type="STRING" id="578459.A0A194SFZ4"/>
<dbReference type="OMA" id="WFRFLWD"/>
<reference evidence="8 9" key="1">
    <citation type="journal article" date="2015" name="Front. Microbiol.">
        <title>Genome sequence of the plant growth promoting endophytic yeast Rhodotorula graminis WP1.</title>
        <authorList>
            <person name="Firrincieli A."/>
            <person name="Otillar R."/>
            <person name="Salamov A."/>
            <person name="Schmutz J."/>
            <person name="Khan Z."/>
            <person name="Redman R.S."/>
            <person name="Fleck N.D."/>
            <person name="Lindquist E."/>
            <person name="Grigoriev I.V."/>
            <person name="Doty S.L."/>
        </authorList>
    </citation>
    <scope>NUCLEOTIDE SEQUENCE [LARGE SCALE GENOMIC DNA]</scope>
    <source>
        <strain evidence="8 9">WP1</strain>
    </source>
</reference>
<sequence>MAEKFSRWRDPSTGIAPFLVPLPAGTNSLPPALQLVTVPVAALLGAVRGLLVVLLLLAQTVLVEGILLIFSPVPPVHAALTRACNASLARLVLLVLGVVHVKVETVQIRKTVRAPPAVPFDPRKGDVIIANSCSPLDLLYLAFRYNATFLLPVAASPTASSSSTIAGWRRVTLLSAILASGQLPQPGAAAESLEAAVKKAVGPVVVFPEGTTSNNRALLKLADIATPAAGAKSSPLRTFVLAFRYPAPTSLAPSLTYPIPTPSPLSGLLSHLYTLTSRLTPYTFSVRRLRASEAPKLSVRPTKDEWDALGEALANTARLKKVGGLGWVEKGAFLDFRRLKGR</sequence>
<keyword evidence="2 7" id="KW-0812">Transmembrane</keyword>
<evidence type="ECO:0000313" key="9">
    <source>
        <dbReference type="Proteomes" id="UP000053890"/>
    </source>
</evidence>
<evidence type="ECO:0000256" key="1">
    <source>
        <dbReference type="ARBA" id="ARBA00022679"/>
    </source>
</evidence>
<evidence type="ECO:0000256" key="6">
    <source>
        <dbReference type="ARBA" id="ARBA00023315"/>
    </source>
</evidence>
<feature type="transmembrane region" description="Helical" evidence="7">
    <location>
        <begin position="50"/>
        <end position="73"/>
    </location>
</feature>
<evidence type="ECO:0000256" key="3">
    <source>
        <dbReference type="ARBA" id="ARBA00022989"/>
    </source>
</evidence>
<evidence type="ECO:0000256" key="2">
    <source>
        <dbReference type="ARBA" id="ARBA00022692"/>
    </source>
</evidence>
<dbReference type="OrthoDB" id="272512at2759"/>
<evidence type="ECO:0000256" key="7">
    <source>
        <dbReference type="SAM" id="Phobius"/>
    </source>
</evidence>
<keyword evidence="4" id="KW-0443">Lipid metabolism</keyword>
<dbReference type="PANTHER" id="PTHR23063">
    <property type="entry name" value="PHOSPHOLIPID ACYLTRANSFERASE"/>
    <property type="match status" value="1"/>
</dbReference>
<name>A0A194SFZ4_RHOGW</name>
<keyword evidence="6" id="KW-0012">Acyltransferase</keyword>
<dbReference type="GO" id="GO:0006629">
    <property type="term" value="P:lipid metabolic process"/>
    <property type="evidence" value="ECO:0007669"/>
    <property type="project" value="UniProtKB-KW"/>
</dbReference>
<dbReference type="AlphaFoldDB" id="A0A194SFZ4"/>
<dbReference type="GO" id="GO:0016746">
    <property type="term" value="F:acyltransferase activity"/>
    <property type="evidence" value="ECO:0007669"/>
    <property type="project" value="UniProtKB-KW"/>
</dbReference>